<dbReference type="Proteomes" id="UP000636949">
    <property type="component" value="Unassembled WGS sequence"/>
</dbReference>
<sequence length="416" mass="48333">MGVEKLNWADARILMHKANPEFVALLDTVDGIDKYEFTKYSYRYGDLICDADYFYDPDGNIVADNIPFGMVVEKSMHFFMELGGKVISGPVRKEGDLSYLNYFRLADYPDFIASWSLTAGDRDPVIVPTYKEKLKYLKVQQALNIDGSINYSDDFSILKLIAKGTKNSWRMVYVGISEELSAYLKTSPKCWQIREYLYKELMSIRQANNIKNLVQEMVLNYIKVHHCNIKNFFYLSNIVNHIFDSISGQSMMHRLSDDDQSLPLFDIQKVFEEIYQPKHPPLILVSSNYKEEFKKDHFFSIQHHTDLYRPEHIPNIISLCVMVKNLVFMYAEEAQKIPFVHKSSQISCLADKVSLTVINDRPSTHNEVGESCLLKDIQEMSTSFKNQFQEFKEKNPDYQFPVRSNFFSGSFLIRGL</sequence>
<dbReference type="AlphaFoldDB" id="A0A8J3E8J9"/>
<keyword evidence="2" id="KW-1185">Reference proteome</keyword>
<evidence type="ECO:0000313" key="1">
    <source>
        <dbReference type="EMBL" id="GGF94049.1"/>
    </source>
</evidence>
<organism evidence="1 2">
    <name type="scientific">Cysteiniphilum litorale</name>
    <dbReference type="NCBI Taxonomy" id="2056700"/>
    <lineage>
        <taxon>Bacteria</taxon>
        <taxon>Pseudomonadati</taxon>
        <taxon>Pseudomonadota</taxon>
        <taxon>Gammaproteobacteria</taxon>
        <taxon>Thiotrichales</taxon>
        <taxon>Fastidiosibacteraceae</taxon>
        <taxon>Cysteiniphilum</taxon>
    </lineage>
</organism>
<comment type="caution">
    <text evidence="1">The sequence shown here is derived from an EMBL/GenBank/DDBJ whole genome shotgun (WGS) entry which is preliminary data.</text>
</comment>
<proteinExistence type="predicted"/>
<dbReference type="RefSeq" id="WP_117001933.1">
    <property type="nucleotide sequence ID" value="NZ_BMJS01000007.1"/>
</dbReference>
<reference evidence="1" key="1">
    <citation type="journal article" date="2014" name="Int. J. Syst. Evol. Microbiol.">
        <title>Complete genome sequence of Corynebacterium casei LMG S-19264T (=DSM 44701T), isolated from a smear-ripened cheese.</title>
        <authorList>
            <consortium name="US DOE Joint Genome Institute (JGI-PGF)"/>
            <person name="Walter F."/>
            <person name="Albersmeier A."/>
            <person name="Kalinowski J."/>
            <person name="Ruckert C."/>
        </authorList>
    </citation>
    <scope>NUCLEOTIDE SEQUENCE</scope>
    <source>
        <strain evidence="1">CGMCC 1.15758</strain>
    </source>
</reference>
<dbReference type="EMBL" id="BMJS01000007">
    <property type="protein sequence ID" value="GGF94049.1"/>
    <property type="molecule type" value="Genomic_DNA"/>
</dbReference>
<name>A0A8J3E8J9_9GAMM</name>
<gene>
    <name evidence="1" type="ORF">GCM10010995_09090</name>
</gene>
<protein>
    <submittedName>
        <fullName evidence="1">Uncharacterized protein</fullName>
    </submittedName>
</protein>
<evidence type="ECO:0000313" key="2">
    <source>
        <dbReference type="Proteomes" id="UP000636949"/>
    </source>
</evidence>
<accession>A0A8J3E8J9</accession>
<reference evidence="1" key="2">
    <citation type="submission" date="2020-09" db="EMBL/GenBank/DDBJ databases">
        <authorList>
            <person name="Sun Q."/>
            <person name="Zhou Y."/>
        </authorList>
    </citation>
    <scope>NUCLEOTIDE SEQUENCE</scope>
    <source>
        <strain evidence="1">CGMCC 1.15758</strain>
    </source>
</reference>
<dbReference type="OrthoDB" id="5621809at2"/>